<evidence type="ECO:0000256" key="4">
    <source>
        <dbReference type="ARBA" id="ARBA00022960"/>
    </source>
</evidence>
<dbReference type="GO" id="GO:0016740">
    <property type="term" value="F:transferase activity"/>
    <property type="evidence" value="ECO:0007669"/>
    <property type="project" value="UniProtKB-KW"/>
</dbReference>
<feature type="chain" id="PRO_5043419433" evidence="9">
    <location>
        <begin position="23"/>
        <end position="239"/>
    </location>
</feature>
<proteinExistence type="inferred from homology"/>
<feature type="domain" description="L,D-TPase catalytic" evidence="10">
    <location>
        <begin position="113"/>
        <end position="222"/>
    </location>
</feature>
<protein>
    <submittedName>
        <fullName evidence="11">Lipoprotein-anchoring transpeptidase ErfK/SrfK</fullName>
    </submittedName>
</protein>
<dbReference type="PANTHER" id="PTHR30582:SF2">
    <property type="entry name" value="L,D-TRANSPEPTIDASE YCIB-RELATED"/>
    <property type="match status" value="1"/>
</dbReference>
<accession>A0AAW3TNJ1</accession>
<dbReference type="PANTHER" id="PTHR30582">
    <property type="entry name" value="L,D-TRANSPEPTIDASE"/>
    <property type="match status" value="1"/>
</dbReference>
<dbReference type="GO" id="GO:0071555">
    <property type="term" value="P:cell wall organization"/>
    <property type="evidence" value="ECO:0007669"/>
    <property type="project" value="UniProtKB-UniRule"/>
</dbReference>
<dbReference type="GO" id="GO:0071972">
    <property type="term" value="F:peptidoglycan L,D-transpeptidase activity"/>
    <property type="evidence" value="ECO:0007669"/>
    <property type="project" value="TreeGrafter"/>
</dbReference>
<sequence length="239" mass="24775">MVARRQAIAARLILAGAVIAIAAIAAVAPHGTASVAGPTSARTPTERRATLSPPPAATHITTPAEATAKPTPAALSTPMPAPENMQVKRILDIGPIKFGDYAWDTKGVPDGPLIITVDLAAQTLSVFRDGYEIGAAAILYGADEKPTPLGTFPILMKDATHVSRTYDNAPMPYTLRLTGDGVAIHGSKVEWGYATHGCIGVPVAFAKLLFAQAKVGDRVIITRGKTLATGQAILPAPTT</sequence>
<evidence type="ECO:0000256" key="5">
    <source>
        <dbReference type="ARBA" id="ARBA00022984"/>
    </source>
</evidence>
<dbReference type="InterPro" id="IPR038063">
    <property type="entry name" value="Transpep_catalytic_dom"/>
</dbReference>
<keyword evidence="4 7" id="KW-0133">Cell shape</keyword>
<dbReference type="AlphaFoldDB" id="A0AAW3TNJ1"/>
<dbReference type="InterPro" id="IPR050979">
    <property type="entry name" value="LD-transpeptidase"/>
</dbReference>
<keyword evidence="6 7" id="KW-0961">Cell wall biogenesis/degradation</keyword>
<dbReference type="Proteomes" id="UP000528945">
    <property type="component" value="Unassembled WGS sequence"/>
</dbReference>
<evidence type="ECO:0000256" key="1">
    <source>
        <dbReference type="ARBA" id="ARBA00004752"/>
    </source>
</evidence>
<comment type="similarity">
    <text evidence="2">Belongs to the YkuD family.</text>
</comment>
<organism evidence="11 12">
    <name type="scientific">Sphingomonas aquatilis</name>
    <dbReference type="NCBI Taxonomy" id="93063"/>
    <lineage>
        <taxon>Bacteria</taxon>
        <taxon>Pseudomonadati</taxon>
        <taxon>Pseudomonadota</taxon>
        <taxon>Alphaproteobacteria</taxon>
        <taxon>Sphingomonadales</taxon>
        <taxon>Sphingomonadaceae</taxon>
        <taxon>Sphingomonas</taxon>
    </lineage>
</organism>
<dbReference type="SUPFAM" id="SSF141523">
    <property type="entry name" value="L,D-transpeptidase catalytic domain-like"/>
    <property type="match status" value="1"/>
</dbReference>
<dbReference type="PROSITE" id="PS52029">
    <property type="entry name" value="LD_TPASE"/>
    <property type="match status" value="1"/>
</dbReference>
<dbReference type="InterPro" id="IPR005490">
    <property type="entry name" value="LD_TPept_cat_dom"/>
</dbReference>
<dbReference type="Pfam" id="PF03734">
    <property type="entry name" value="YkuD"/>
    <property type="match status" value="1"/>
</dbReference>
<evidence type="ECO:0000256" key="2">
    <source>
        <dbReference type="ARBA" id="ARBA00005992"/>
    </source>
</evidence>
<dbReference type="EMBL" id="JACIDB010000001">
    <property type="protein sequence ID" value="MBB3874157.1"/>
    <property type="molecule type" value="Genomic_DNA"/>
</dbReference>
<evidence type="ECO:0000313" key="12">
    <source>
        <dbReference type="Proteomes" id="UP000528945"/>
    </source>
</evidence>
<reference evidence="11 12" key="1">
    <citation type="submission" date="2020-08" db="EMBL/GenBank/DDBJ databases">
        <title>Genomic Encyclopedia of Type Strains, Phase IV (KMG-IV): sequencing the most valuable type-strain genomes for metagenomic binning, comparative biology and taxonomic classification.</title>
        <authorList>
            <person name="Goeker M."/>
        </authorList>
    </citation>
    <scope>NUCLEOTIDE SEQUENCE [LARGE SCALE GENOMIC DNA]</scope>
    <source>
        <strain evidence="11 12">DSM 15581</strain>
    </source>
</reference>
<gene>
    <name evidence="11" type="ORF">GGR47_000373</name>
</gene>
<feature type="active site" description="Proton donor/acceptor" evidence="7">
    <location>
        <position position="185"/>
    </location>
</feature>
<dbReference type="GO" id="GO:0005576">
    <property type="term" value="C:extracellular region"/>
    <property type="evidence" value="ECO:0007669"/>
    <property type="project" value="TreeGrafter"/>
</dbReference>
<keyword evidence="11" id="KW-0449">Lipoprotein</keyword>
<dbReference type="GO" id="GO:0008360">
    <property type="term" value="P:regulation of cell shape"/>
    <property type="evidence" value="ECO:0007669"/>
    <property type="project" value="UniProtKB-UniRule"/>
</dbReference>
<dbReference type="GO" id="GO:0018104">
    <property type="term" value="P:peptidoglycan-protein cross-linking"/>
    <property type="evidence" value="ECO:0007669"/>
    <property type="project" value="TreeGrafter"/>
</dbReference>
<evidence type="ECO:0000256" key="8">
    <source>
        <dbReference type="SAM" id="MobiDB-lite"/>
    </source>
</evidence>
<name>A0AAW3TNJ1_9SPHN</name>
<evidence type="ECO:0000256" key="7">
    <source>
        <dbReference type="PROSITE-ProRule" id="PRU01373"/>
    </source>
</evidence>
<dbReference type="CDD" id="cd16913">
    <property type="entry name" value="YkuD_like"/>
    <property type="match status" value="1"/>
</dbReference>
<evidence type="ECO:0000256" key="6">
    <source>
        <dbReference type="ARBA" id="ARBA00023316"/>
    </source>
</evidence>
<evidence type="ECO:0000256" key="3">
    <source>
        <dbReference type="ARBA" id="ARBA00022679"/>
    </source>
</evidence>
<dbReference type="Gene3D" id="2.40.440.10">
    <property type="entry name" value="L,D-transpeptidase catalytic domain-like"/>
    <property type="match status" value="1"/>
</dbReference>
<keyword evidence="5 7" id="KW-0573">Peptidoglycan synthesis</keyword>
<feature type="compositionally biased region" description="Low complexity" evidence="8">
    <location>
        <begin position="57"/>
        <end position="74"/>
    </location>
</feature>
<keyword evidence="3" id="KW-0808">Transferase</keyword>
<feature type="signal peptide" evidence="9">
    <location>
        <begin position="1"/>
        <end position="22"/>
    </location>
</feature>
<feature type="region of interest" description="Disordered" evidence="8">
    <location>
        <begin position="33"/>
        <end position="80"/>
    </location>
</feature>
<keyword evidence="12" id="KW-1185">Reference proteome</keyword>
<evidence type="ECO:0000256" key="9">
    <source>
        <dbReference type="SAM" id="SignalP"/>
    </source>
</evidence>
<feature type="active site" description="Nucleophile" evidence="7">
    <location>
        <position position="198"/>
    </location>
</feature>
<keyword evidence="9" id="KW-0732">Signal</keyword>
<evidence type="ECO:0000313" key="11">
    <source>
        <dbReference type="EMBL" id="MBB3874157.1"/>
    </source>
</evidence>
<comment type="caution">
    <text evidence="11">The sequence shown here is derived from an EMBL/GenBank/DDBJ whole genome shotgun (WGS) entry which is preliminary data.</text>
</comment>
<comment type="pathway">
    <text evidence="1 7">Cell wall biogenesis; peptidoglycan biosynthesis.</text>
</comment>
<dbReference type="RefSeq" id="WP_244305003.1">
    <property type="nucleotide sequence ID" value="NZ_JACIDB010000001.1"/>
</dbReference>
<evidence type="ECO:0000259" key="10">
    <source>
        <dbReference type="PROSITE" id="PS52029"/>
    </source>
</evidence>